<proteinExistence type="predicted"/>
<keyword evidence="2" id="KW-1185">Reference proteome</keyword>
<evidence type="ECO:0000313" key="2">
    <source>
        <dbReference type="Proteomes" id="UP000275078"/>
    </source>
</evidence>
<dbReference type="AlphaFoldDB" id="A0A3N4HKZ4"/>
<evidence type="ECO:0000313" key="1">
    <source>
        <dbReference type="EMBL" id="RPA73927.1"/>
    </source>
</evidence>
<sequence>MTLTDFNLIFRILSEPSSESFGSFLFQRRPLTSTKPSTSTTSFFSPRLSTDTKCKLTTNKCSSLDTVKRHPGISIFAPCTSQAAPPRRTRISNLSTSTIDQARGSDQTSLRILSLPQHHIASPEQTELRLQPRHDIDAEAIAIWKNAEFNPP</sequence>
<dbReference type="EMBL" id="ML119806">
    <property type="protein sequence ID" value="RPA73927.1"/>
    <property type="molecule type" value="Genomic_DNA"/>
</dbReference>
<accession>A0A3N4HKZ4</accession>
<protein>
    <submittedName>
        <fullName evidence="1">Uncharacterized protein</fullName>
    </submittedName>
</protein>
<gene>
    <name evidence="1" type="ORF">BJ508DRAFT_333564</name>
</gene>
<organism evidence="1 2">
    <name type="scientific">Ascobolus immersus RN42</name>
    <dbReference type="NCBI Taxonomy" id="1160509"/>
    <lineage>
        <taxon>Eukaryota</taxon>
        <taxon>Fungi</taxon>
        <taxon>Dikarya</taxon>
        <taxon>Ascomycota</taxon>
        <taxon>Pezizomycotina</taxon>
        <taxon>Pezizomycetes</taxon>
        <taxon>Pezizales</taxon>
        <taxon>Ascobolaceae</taxon>
        <taxon>Ascobolus</taxon>
    </lineage>
</organism>
<dbReference type="Proteomes" id="UP000275078">
    <property type="component" value="Unassembled WGS sequence"/>
</dbReference>
<reference evidence="1 2" key="1">
    <citation type="journal article" date="2018" name="Nat. Ecol. Evol.">
        <title>Pezizomycetes genomes reveal the molecular basis of ectomycorrhizal truffle lifestyle.</title>
        <authorList>
            <person name="Murat C."/>
            <person name="Payen T."/>
            <person name="Noel B."/>
            <person name="Kuo A."/>
            <person name="Morin E."/>
            <person name="Chen J."/>
            <person name="Kohler A."/>
            <person name="Krizsan K."/>
            <person name="Balestrini R."/>
            <person name="Da Silva C."/>
            <person name="Montanini B."/>
            <person name="Hainaut M."/>
            <person name="Levati E."/>
            <person name="Barry K.W."/>
            <person name="Belfiori B."/>
            <person name="Cichocki N."/>
            <person name="Clum A."/>
            <person name="Dockter R.B."/>
            <person name="Fauchery L."/>
            <person name="Guy J."/>
            <person name="Iotti M."/>
            <person name="Le Tacon F."/>
            <person name="Lindquist E.A."/>
            <person name="Lipzen A."/>
            <person name="Malagnac F."/>
            <person name="Mello A."/>
            <person name="Molinier V."/>
            <person name="Miyauchi S."/>
            <person name="Poulain J."/>
            <person name="Riccioni C."/>
            <person name="Rubini A."/>
            <person name="Sitrit Y."/>
            <person name="Splivallo R."/>
            <person name="Traeger S."/>
            <person name="Wang M."/>
            <person name="Zifcakova L."/>
            <person name="Wipf D."/>
            <person name="Zambonelli A."/>
            <person name="Paolocci F."/>
            <person name="Nowrousian M."/>
            <person name="Ottonello S."/>
            <person name="Baldrian P."/>
            <person name="Spatafora J.W."/>
            <person name="Henrissat B."/>
            <person name="Nagy L.G."/>
            <person name="Aury J.M."/>
            <person name="Wincker P."/>
            <person name="Grigoriev I.V."/>
            <person name="Bonfante P."/>
            <person name="Martin F.M."/>
        </authorList>
    </citation>
    <scope>NUCLEOTIDE SEQUENCE [LARGE SCALE GENOMIC DNA]</scope>
    <source>
        <strain evidence="1 2">RN42</strain>
    </source>
</reference>
<name>A0A3N4HKZ4_ASCIM</name>